<comment type="function">
    <text evidence="1">Is required not only for elongation of protein synthesis but also for the initiation of all mRNA translation through initiator tRNA(fMet) aminoacylation.</text>
</comment>
<evidence type="ECO:0000313" key="19">
    <source>
        <dbReference type="Proteomes" id="UP000176631"/>
    </source>
</evidence>
<evidence type="ECO:0000313" key="18">
    <source>
        <dbReference type="EMBL" id="OGY23887.1"/>
    </source>
</evidence>
<evidence type="ECO:0000256" key="11">
    <source>
        <dbReference type="ARBA" id="ARBA00022884"/>
    </source>
</evidence>
<comment type="catalytic activity">
    <reaction evidence="15">
        <text>tRNA(Met) + L-methionine + ATP = L-methionyl-tRNA(Met) + AMP + diphosphate</text>
        <dbReference type="Rhea" id="RHEA:13481"/>
        <dbReference type="Rhea" id="RHEA-COMP:9667"/>
        <dbReference type="Rhea" id="RHEA-COMP:9698"/>
        <dbReference type="ChEBI" id="CHEBI:30616"/>
        <dbReference type="ChEBI" id="CHEBI:33019"/>
        <dbReference type="ChEBI" id="CHEBI:57844"/>
        <dbReference type="ChEBI" id="CHEBI:78442"/>
        <dbReference type="ChEBI" id="CHEBI:78530"/>
        <dbReference type="ChEBI" id="CHEBI:456215"/>
        <dbReference type="EC" id="6.1.1.10"/>
    </reaction>
</comment>
<dbReference type="InterPro" id="IPR002547">
    <property type="entry name" value="tRNA-bd_dom"/>
</dbReference>
<evidence type="ECO:0000256" key="9">
    <source>
        <dbReference type="ARBA" id="ARBA00022741"/>
    </source>
</evidence>
<dbReference type="GO" id="GO:0000049">
    <property type="term" value="F:tRNA binding"/>
    <property type="evidence" value="ECO:0007669"/>
    <property type="project" value="UniProtKB-UniRule"/>
</dbReference>
<keyword evidence="10" id="KW-0067">ATP-binding</keyword>
<gene>
    <name evidence="18" type="ORF">A2172_05130</name>
</gene>
<dbReference type="PROSITE" id="PS50886">
    <property type="entry name" value="TRBD"/>
    <property type="match status" value="1"/>
</dbReference>
<comment type="subcellular location">
    <subcellularLocation>
        <location evidence="2">Cytoplasm</location>
    </subcellularLocation>
</comment>
<dbReference type="InterPro" id="IPR012340">
    <property type="entry name" value="NA-bd_OB-fold"/>
</dbReference>
<evidence type="ECO:0000256" key="16">
    <source>
        <dbReference type="PROSITE-ProRule" id="PRU00209"/>
    </source>
</evidence>
<dbReference type="InterPro" id="IPR051270">
    <property type="entry name" value="Tyrosine-tRNA_ligase_regulator"/>
</dbReference>
<accession>A0A1G1W957</accession>
<protein>
    <recommendedName>
        <fullName evidence="5">Methionine--tRNA ligase</fullName>
        <ecNumber evidence="4">6.1.1.10</ecNumber>
    </recommendedName>
    <alternativeName>
        <fullName evidence="14">Methionyl-tRNA synthetase</fullName>
    </alternativeName>
</protein>
<reference evidence="18 19" key="1">
    <citation type="journal article" date="2016" name="Nat. Commun.">
        <title>Thousands of microbial genomes shed light on interconnected biogeochemical processes in an aquifer system.</title>
        <authorList>
            <person name="Anantharaman K."/>
            <person name="Brown C.T."/>
            <person name="Hug L.A."/>
            <person name="Sharon I."/>
            <person name="Castelle C.J."/>
            <person name="Probst A.J."/>
            <person name="Thomas B.C."/>
            <person name="Singh A."/>
            <person name="Wilkins M.J."/>
            <person name="Karaoz U."/>
            <person name="Brodie E.L."/>
            <person name="Williams K.H."/>
            <person name="Hubbard S.S."/>
            <person name="Banfield J.F."/>
        </authorList>
    </citation>
    <scope>NUCLEOTIDE SEQUENCE [LARGE SCALE GENOMIC DNA]</scope>
</reference>
<dbReference type="GO" id="GO:0005737">
    <property type="term" value="C:cytoplasm"/>
    <property type="evidence" value="ECO:0007669"/>
    <property type="project" value="UniProtKB-SubCell"/>
</dbReference>
<dbReference type="SUPFAM" id="SSF50249">
    <property type="entry name" value="Nucleic acid-binding proteins"/>
    <property type="match status" value="1"/>
</dbReference>
<proteinExistence type="predicted"/>
<comment type="subunit">
    <text evidence="3">Homodimer.</text>
</comment>
<organism evidence="18 19">
    <name type="scientific">Candidatus Woykebacteria bacterium RBG_13_40_15</name>
    <dbReference type="NCBI Taxonomy" id="1802593"/>
    <lineage>
        <taxon>Bacteria</taxon>
        <taxon>Candidatus Woykeibacteriota</taxon>
    </lineage>
</organism>
<dbReference type="STRING" id="1802593.A2172_05130"/>
<dbReference type="GO" id="GO:0005524">
    <property type="term" value="F:ATP binding"/>
    <property type="evidence" value="ECO:0007669"/>
    <property type="project" value="UniProtKB-KW"/>
</dbReference>
<evidence type="ECO:0000256" key="12">
    <source>
        <dbReference type="ARBA" id="ARBA00022917"/>
    </source>
</evidence>
<feature type="domain" description="TRNA-binding" evidence="17">
    <location>
        <begin position="8"/>
        <end position="116"/>
    </location>
</feature>
<keyword evidence="12" id="KW-0648">Protein biosynthesis</keyword>
<keyword evidence="6" id="KW-0963">Cytoplasm</keyword>
<evidence type="ECO:0000256" key="14">
    <source>
        <dbReference type="ARBA" id="ARBA00030904"/>
    </source>
</evidence>
<dbReference type="FunFam" id="2.40.50.140:FF:000042">
    <property type="entry name" value="Methionine--tRNA ligase"/>
    <property type="match status" value="1"/>
</dbReference>
<dbReference type="PANTHER" id="PTHR11586:SF37">
    <property type="entry name" value="TRNA-BINDING DOMAIN-CONTAINING PROTEIN"/>
    <property type="match status" value="1"/>
</dbReference>
<evidence type="ECO:0000256" key="3">
    <source>
        <dbReference type="ARBA" id="ARBA00011738"/>
    </source>
</evidence>
<dbReference type="GO" id="GO:0004825">
    <property type="term" value="F:methionine-tRNA ligase activity"/>
    <property type="evidence" value="ECO:0007669"/>
    <property type="project" value="UniProtKB-EC"/>
</dbReference>
<keyword evidence="13" id="KW-0030">Aminoacyl-tRNA synthetase</keyword>
<dbReference type="Proteomes" id="UP000176631">
    <property type="component" value="Unassembled WGS sequence"/>
</dbReference>
<keyword evidence="9" id="KW-0547">Nucleotide-binding</keyword>
<dbReference type="Gene3D" id="2.40.50.140">
    <property type="entry name" value="Nucleic acid-binding proteins"/>
    <property type="match status" value="1"/>
</dbReference>
<dbReference type="Pfam" id="PF01588">
    <property type="entry name" value="tRNA_bind"/>
    <property type="match status" value="1"/>
</dbReference>
<evidence type="ECO:0000256" key="10">
    <source>
        <dbReference type="ARBA" id="ARBA00022840"/>
    </source>
</evidence>
<evidence type="ECO:0000256" key="13">
    <source>
        <dbReference type="ARBA" id="ARBA00023146"/>
    </source>
</evidence>
<sequence length="116" mass="12641">MNSISFEEFKKLDIRMGKVLSCEKVEGSEKLLKLEVDIGTDSSTGSGLGKRQIIAGIAQYYSPEKLIGKNFVFLANLETKKLMGLESQGMILCADQDGEPVCLTSVKEVPPGTIVR</sequence>
<keyword evidence="7 16" id="KW-0820">tRNA-binding</keyword>
<keyword evidence="11 16" id="KW-0694">RNA-binding</keyword>
<dbReference type="AlphaFoldDB" id="A0A1G1W957"/>
<dbReference type="EC" id="6.1.1.10" evidence="4"/>
<evidence type="ECO:0000256" key="5">
    <source>
        <dbReference type="ARBA" id="ARBA00018753"/>
    </source>
</evidence>
<evidence type="ECO:0000256" key="7">
    <source>
        <dbReference type="ARBA" id="ARBA00022555"/>
    </source>
</evidence>
<dbReference type="EMBL" id="MHCP01000019">
    <property type="protein sequence ID" value="OGY23887.1"/>
    <property type="molecule type" value="Genomic_DNA"/>
</dbReference>
<evidence type="ECO:0000256" key="2">
    <source>
        <dbReference type="ARBA" id="ARBA00004496"/>
    </source>
</evidence>
<comment type="caution">
    <text evidence="18">The sequence shown here is derived from an EMBL/GenBank/DDBJ whole genome shotgun (WGS) entry which is preliminary data.</text>
</comment>
<dbReference type="CDD" id="cd02800">
    <property type="entry name" value="tRNA_bind_EcMetRS_like"/>
    <property type="match status" value="1"/>
</dbReference>
<name>A0A1G1W957_9BACT</name>
<keyword evidence="8 18" id="KW-0436">Ligase</keyword>
<dbReference type="GO" id="GO:0006431">
    <property type="term" value="P:methionyl-tRNA aminoacylation"/>
    <property type="evidence" value="ECO:0007669"/>
    <property type="project" value="InterPro"/>
</dbReference>
<evidence type="ECO:0000256" key="15">
    <source>
        <dbReference type="ARBA" id="ARBA00047364"/>
    </source>
</evidence>
<evidence type="ECO:0000256" key="8">
    <source>
        <dbReference type="ARBA" id="ARBA00022598"/>
    </source>
</evidence>
<dbReference type="PANTHER" id="PTHR11586">
    <property type="entry name" value="TRNA-AMINOACYLATION COFACTOR ARC1 FAMILY MEMBER"/>
    <property type="match status" value="1"/>
</dbReference>
<evidence type="ECO:0000256" key="4">
    <source>
        <dbReference type="ARBA" id="ARBA00012838"/>
    </source>
</evidence>
<evidence type="ECO:0000256" key="1">
    <source>
        <dbReference type="ARBA" id="ARBA00003314"/>
    </source>
</evidence>
<dbReference type="InterPro" id="IPR004495">
    <property type="entry name" value="Met-tRNA-synth_bsu_C"/>
</dbReference>
<evidence type="ECO:0000259" key="17">
    <source>
        <dbReference type="PROSITE" id="PS50886"/>
    </source>
</evidence>
<evidence type="ECO:0000256" key="6">
    <source>
        <dbReference type="ARBA" id="ARBA00022490"/>
    </source>
</evidence>